<dbReference type="EMBL" id="CAJZBQ010000023">
    <property type="protein sequence ID" value="CAG9319797.1"/>
    <property type="molecule type" value="Genomic_DNA"/>
</dbReference>
<proteinExistence type="predicted"/>
<name>A0AAU9JG86_9CILI</name>
<evidence type="ECO:0000259" key="1">
    <source>
        <dbReference type="Pfam" id="PF04326"/>
    </source>
</evidence>
<dbReference type="AlphaFoldDB" id="A0AAU9JG86"/>
<dbReference type="GO" id="GO:0046872">
    <property type="term" value="F:metal ion binding"/>
    <property type="evidence" value="ECO:0007669"/>
    <property type="project" value="InterPro"/>
</dbReference>
<sequence>MESVWKVYKTKQCNSILKNQECSQKEYCTFFHDETDRRRTLNLSYEPILCLDSITSDHCLHETCKFCRNFNEYIYHPQNFKTRECVNRKLGISCTFISCPYFHSPEERYQFQLLRENMTKHNHDNEGYESESESETPLQAKPIAKKETSVPVEVRMPDLKRLPSERGYYVLKEEVKKFEDRHTEFKACSGKVFNPNLAVDLITPYICAFLNTQGGTLFYGIRDDGLVNGVTLTRKLRDQFSTIIDSVLNAFTPHLSADDYQINFANVHGKDGQRINDLYVIEIKVKKGDKNEIYFSNKGEAYIKRDASISLLKGPNLLKFFQKRSNGQVSP</sequence>
<dbReference type="Pfam" id="PF04326">
    <property type="entry name" value="SLFN_AlbA_2"/>
    <property type="match status" value="1"/>
</dbReference>
<evidence type="ECO:0000313" key="3">
    <source>
        <dbReference type="Proteomes" id="UP001162131"/>
    </source>
</evidence>
<dbReference type="SUPFAM" id="SSF90229">
    <property type="entry name" value="CCCH zinc finger"/>
    <property type="match status" value="1"/>
</dbReference>
<reference evidence="2" key="1">
    <citation type="submission" date="2021-09" db="EMBL/GenBank/DDBJ databases">
        <authorList>
            <consortium name="AG Swart"/>
            <person name="Singh M."/>
            <person name="Singh A."/>
            <person name="Seah K."/>
            <person name="Emmerich C."/>
        </authorList>
    </citation>
    <scope>NUCLEOTIDE SEQUENCE</scope>
    <source>
        <strain evidence="2">ATCC30299</strain>
    </source>
</reference>
<dbReference type="PANTHER" id="PTHR12155:SF41">
    <property type="entry name" value="SCHLAFEN ALBA-2 DOMAIN-CONTAINING PROTEIN"/>
    <property type="match status" value="1"/>
</dbReference>
<dbReference type="InterPro" id="IPR007421">
    <property type="entry name" value="Schlafen_AlbA_2_dom"/>
</dbReference>
<gene>
    <name evidence="2" type="ORF">BSTOLATCC_MIC24344</name>
</gene>
<accession>A0AAU9JG86</accession>
<organism evidence="2 3">
    <name type="scientific">Blepharisma stoltei</name>
    <dbReference type="NCBI Taxonomy" id="1481888"/>
    <lineage>
        <taxon>Eukaryota</taxon>
        <taxon>Sar</taxon>
        <taxon>Alveolata</taxon>
        <taxon>Ciliophora</taxon>
        <taxon>Postciliodesmatophora</taxon>
        <taxon>Heterotrichea</taxon>
        <taxon>Heterotrichida</taxon>
        <taxon>Blepharismidae</taxon>
        <taxon>Blepharisma</taxon>
    </lineage>
</organism>
<comment type="caution">
    <text evidence="2">The sequence shown here is derived from an EMBL/GenBank/DDBJ whole genome shotgun (WGS) entry which is preliminary data.</text>
</comment>
<dbReference type="InterPro" id="IPR029684">
    <property type="entry name" value="Schlafen"/>
</dbReference>
<keyword evidence="3" id="KW-1185">Reference proteome</keyword>
<feature type="domain" description="Schlafen AlbA-2" evidence="1">
    <location>
        <begin position="179"/>
        <end position="309"/>
    </location>
</feature>
<dbReference type="Gene3D" id="3.30.950.30">
    <property type="entry name" value="Schlafen, AAA domain"/>
    <property type="match status" value="1"/>
</dbReference>
<dbReference type="Proteomes" id="UP001162131">
    <property type="component" value="Unassembled WGS sequence"/>
</dbReference>
<dbReference type="InterPro" id="IPR038461">
    <property type="entry name" value="Schlafen_AlbA_2_dom_sf"/>
</dbReference>
<dbReference type="InterPro" id="IPR036855">
    <property type="entry name" value="Znf_CCCH_sf"/>
</dbReference>
<evidence type="ECO:0000313" key="2">
    <source>
        <dbReference type="EMBL" id="CAG9319797.1"/>
    </source>
</evidence>
<dbReference type="PANTHER" id="PTHR12155">
    <property type="entry name" value="SCHLAFEN"/>
    <property type="match status" value="1"/>
</dbReference>
<protein>
    <recommendedName>
        <fullName evidence="1">Schlafen AlbA-2 domain-containing protein</fullName>
    </recommendedName>
</protein>